<gene>
    <name evidence="5" type="ORF">ACFOSB_14845</name>
</gene>
<dbReference type="InterPro" id="IPR002037">
    <property type="entry name" value="Glyco_hydro_8"/>
</dbReference>
<keyword evidence="4" id="KW-0732">Signal</keyword>
<dbReference type="PROSITE" id="PS51257">
    <property type="entry name" value="PROKAR_LIPOPROTEIN"/>
    <property type="match status" value="1"/>
</dbReference>
<keyword evidence="3" id="KW-0326">Glycosidase</keyword>
<protein>
    <submittedName>
        <fullName evidence="5">Glycosyl hydrolase family 8</fullName>
    </submittedName>
</protein>
<accession>A0ABV7Z9P9</accession>
<dbReference type="PRINTS" id="PR00735">
    <property type="entry name" value="GLHYDRLASE8"/>
</dbReference>
<dbReference type="GO" id="GO:0016787">
    <property type="term" value="F:hydrolase activity"/>
    <property type="evidence" value="ECO:0007669"/>
    <property type="project" value="UniProtKB-KW"/>
</dbReference>
<dbReference type="InterPro" id="IPR012341">
    <property type="entry name" value="6hp_glycosidase-like_sf"/>
</dbReference>
<keyword evidence="2 5" id="KW-0378">Hydrolase</keyword>
<evidence type="ECO:0000256" key="3">
    <source>
        <dbReference type="ARBA" id="ARBA00023295"/>
    </source>
</evidence>
<evidence type="ECO:0000313" key="6">
    <source>
        <dbReference type="Proteomes" id="UP001595803"/>
    </source>
</evidence>
<evidence type="ECO:0000313" key="5">
    <source>
        <dbReference type="EMBL" id="MFC3834132.1"/>
    </source>
</evidence>
<sequence>MKSLLSATALSVALLTSLSACGTRAPTDPAATGPSITTGTYRSLFQEWNPKLTDVEIQARLDAAWAHYFVGSDDNARLYYPDGANANGPKAYVKDVANNDVRSEGMSYGMMIAVQMNKKAEFDALWNWAYTHMLQSSGPQRGYFAWHTTPAGVPLDQNPASDGEEYFAAALMFASGRWGDGEGVYNYQGQANNILNVMLHKEELFPAPGVTNMFGANNQVVFVPDTNNSTFTDPSYHVPAFYDLFARWAAGYKDQAADRARWGAIATTSRTVLFPGAAHPETGLSPDYSEFDGTPRPTAFNANSQFYAYDAWRVAMNWGMDAAWFGKQPLEKTWADRLQTFMEGEGVDTFHNVYTVAGVAQDEYHDSGHVAMLAAAGLATSGERSQKFTEALWKTDFVTGQYRYYSGLLQFFGLLNASGHYRIYAPKLPGTPAEFKPAPPVVTPPPPTQTLTFASFAATPEGTTVQNARYFNYAYAEKAGDAAAQAVSKGTDAITTAYTLSVAGASTYGGVATVVEGKPDNDNNAATLSPATDLSGFTGMTIRLAATGTTKLQVKLVGPDQSVVDSGCYPVHVVDVTATQTTYTLPLTADTFAPRSYCAANGKTLAQTLPGVVRVEVEDNALPGTGTKTASMTVGTVQFTK</sequence>
<dbReference type="Gene3D" id="1.50.10.10">
    <property type="match status" value="1"/>
</dbReference>
<comment type="similarity">
    <text evidence="1">Belongs to the glycosyl hydrolase 8 (cellulase D) family.</text>
</comment>
<dbReference type="SUPFAM" id="SSF48208">
    <property type="entry name" value="Six-hairpin glycosidases"/>
    <property type="match status" value="1"/>
</dbReference>
<evidence type="ECO:0000256" key="1">
    <source>
        <dbReference type="ARBA" id="ARBA00009209"/>
    </source>
</evidence>
<keyword evidence="6" id="KW-1185">Reference proteome</keyword>
<evidence type="ECO:0000256" key="2">
    <source>
        <dbReference type="ARBA" id="ARBA00022801"/>
    </source>
</evidence>
<comment type="caution">
    <text evidence="5">The sequence shown here is derived from an EMBL/GenBank/DDBJ whole genome shotgun (WGS) entry which is preliminary data.</text>
</comment>
<evidence type="ECO:0000256" key="4">
    <source>
        <dbReference type="SAM" id="SignalP"/>
    </source>
</evidence>
<feature type="signal peptide" evidence="4">
    <location>
        <begin position="1"/>
        <end position="22"/>
    </location>
</feature>
<proteinExistence type="inferred from homology"/>
<reference evidence="6" key="1">
    <citation type="journal article" date="2019" name="Int. J. Syst. Evol. Microbiol.">
        <title>The Global Catalogue of Microorganisms (GCM) 10K type strain sequencing project: providing services to taxonomists for standard genome sequencing and annotation.</title>
        <authorList>
            <consortium name="The Broad Institute Genomics Platform"/>
            <consortium name="The Broad Institute Genome Sequencing Center for Infectious Disease"/>
            <person name="Wu L."/>
            <person name="Ma J."/>
        </authorList>
    </citation>
    <scope>NUCLEOTIDE SEQUENCE [LARGE SCALE GENOMIC DNA]</scope>
    <source>
        <strain evidence="6">CCTCC AB 2017081</strain>
    </source>
</reference>
<dbReference type="RefSeq" id="WP_380102515.1">
    <property type="nucleotide sequence ID" value="NZ_JBHRZG010000022.1"/>
</dbReference>
<dbReference type="Proteomes" id="UP001595803">
    <property type="component" value="Unassembled WGS sequence"/>
</dbReference>
<name>A0ABV7Z9P9_9DEIO</name>
<dbReference type="InterPro" id="IPR008928">
    <property type="entry name" value="6-hairpin_glycosidase_sf"/>
</dbReference>
<dbReference type="EMBL" id="JBHRZG010000022">
    <property type="protein sequence ID" value="MFC3834132.1"/>
    <property type="molecule type" value="Genomic_DNA"/>
</dbReference>
<feature type="chain" id="PRO_5046949308" evidence="4">
    <location>
        <begin position="23"/>
        <end position="641"/>
    </location>
</feature>
<dbReference type="Pfam" id="PF01270">
    <property type="entry name" value="Glyco_hydro_8"/>
    <property type="match status" value="1"/>
</dbReference>
<organism evidence="5 6">
    <name type="scientific">Deinococcus rufus</name>
    <dbReference type="NCBI Taxonomy" id="2136097"/>
    <lineage>
        <taxon>Bacteria</taxon>
        <taxon>Thermotogati</taxon>
        <taxon>Deinococcota</taxon>
        <taxon>Deinococci</taxon>
        <taxon>Deinococcales</taxon>
        <taxon>Deinococcaceae</taxon>
        <taxon>Deinococcus</taxon>
    </lineage>
</organism>